<dbReference type="Proteomes" id="UP001523216">
    <property type="component" value="Unassembled WGS sequence"/>
</dbReference>
<comment type="caution">
    <text evidence="1">The sequence shown here is derived from an EMBL/GenBank/DDBJ whole genome shotgun (WGS) entry which is preliminary data.</text>
</comment>
<name>A0ABT0YGD7_9ACTN</name>
<evidence type="ECO:0000313" key="2">
    <source>
        <dbReference type="Proteomes" id="UP001523216"/>
    </source>
</evidence>
<dbReference type="RefSeq" id="WP_251804860.1">
    <property type="nucleotide sequence ID" value="NZ_JAMQOL010000097.1"/>
</dbReference>
<reference evidence="1 2" key="1">
    <citation type="submission" date="2022-06" db="EMBL/GenBank/DDBJ databases">
        <title>Actinoplanes abujensis sp. nov., isolated from Nigerian arid soil.</title>
        <authorList>
            <person name="Ding P."/>
        </authorList>
    </citation>
    <scope>NUCLEOTIDE SEQUENCE [LARGE SCALE GENOMIC DNA]</scope>
    <source>
        <strain evidence="2">TRM88002</strain>
    </source>
</reference>
<organism evidence="1 2">
    <name type="scientific">Paractinoplanes hotanensis</name>
    <dbReference type="NCBI Taxonomy" id="2906497"/>
    <lineage>
        <taxon>Bacteria</taxon>
        <taxon>Bacillati</taxon>
        <taxon>Actinomycetota</taxon>
        <taxon>Actinomycetes</taxon>
        <taxon>Micromonosporales</taxon>
        <taxon>Micromonosporaceae</taxon>
        <taxon>Paractinoplanes</taxon>
    </lineage>
</organism>
<protein>
    <recommendedName>
        <fullName evidence="3">GIY-YIG nuclease family protein</fullName>
    </recommendedName>
</protein>
<sequence>MTANTTVAGPGTVYALRDPRTKRIRYIGATGTTLAVRLARHLAKPSSDALAAWLADLKAAGLKPIIEPVRSDIPAEDMLTAENAEIHSHVLAGDELLNINGVSAAKKILADWAAALAQRNSEREWSALADAVRAGCNGPLPPGHHLVIAVREEIWQAIQKAREAKKVEDSTPADFMPPAGVDPNTWRAPCVIATQNYYACSKLARDLLLEDAGWAIGLEFHGSRKDNLERCITGVVGASELTSAVHVGRYLALLRWYLTAIAPWRHLAARAGRPVSGPAFHAWLTGDPQVRDAAAIVEKVKHTGHAADQLQDQYDPGPADLLVSLAAAWTLPRPLTGTVTEIVKVTLRDLTKFGTLDESLARVYLEADPEALDHVYGPDLASRLDADLVLPAGSGTRIIQHLARLLPASAHLADAATRTTAAFPTTPLPNLAREIRTTPTRRAAVAAFAAAGHTSAPQQEATAYIVAVQAIWTPSVEFCTGQEAL</sequence>
<accession>A0ABT0YGD7</accession>
<dbReference type="EMBL" id="JAMQOL010000097">
    <property type="protein sequence ID" value="MCM4085126.1"/>
    <property type="molecule type" value="Genomic_DNA"/>
</dbReference>
<keyword evidence="2" id="KW-1185">Reference proteome</keyword>
<evidence type="ECO:0008006" key="3">
    <source>
        <dbReference type="Google" id="ProtNLM"/>
    </source>
</evidence>
<evidence type="ECO:0000313" key="1">
    <source>
        <dbReference type="EMBL" id="MCM4085126.1"/>
    </source>
</evidence>
<proteinExistence type="predicted"/>
<gene>
    <name evidence="1" type="ORF">LXN57_47130</name>
</gene>